<protein>
    <submittedName>
        <fullName evidence="6">Transcriptional regulator</fullName>
    </submittedName>
</protein>
<evidence type="ECO:0000256" key="1">
    <source>
        <dbReference type="ARBA" id="ARBA00009437"/>
    </source>
</evidence>
<evidence type="ECO:0000259" key="5">
    <source>
        <dbReference type="PROSITE" id="PS50931"/>
    </source>
</evidence>
<dbReference type="Pfam" id="PF00126">
    <property type="entry name" value="HTH_1"/>
    <property type="match status" value="1"/>
</dbReference>
<evidence type="ECO:0000313" key="6">
    <source>
        <dbReference type="EMBL" id="SIO04495.1"/>
    </source>
</evidence>
<feature type="domain" description="HTH lysR-type" evidence="5">
    <location>
        <begin position="2"/>
        <end position="59"/>
    </location>
</feature>
<dbReference type="InterPro" id="IPR036390">
    <property type="entry name" value="WH_DNA-bd_sf"/>
</dbReference>
<dbReference type="AlphaFoldDB" id="A0A1N6GAE7"/>
<gene>
    <name evidence="6" type="ORF">SAMN05444168_2245</name>
</gene>
<dbReference type="Proteomes" id="UP000184693">
    <property type="component" value="Unassembled WGS sequence"/>
</dbReference>
<dbReference type="RefSeq" id="WP_074266031.1">
    <property type="nucleotide sequence ID" value="NZ_FSRM01000001.1"/>
</dbReference>
<dbReference type="PROSITE" id="PS50931">
    <property type="entry name" value="HTH_LYSR"/>
    <property type="match status" value="1"/>
</dbReference>
<dbReference type="GO" id="GO:0003677">
    <property type="term" value="F:DNA binding"/>
    <property type="evidence" value="ECO:0007669"/>
    <property type="project" value="UniProtKB-KW"/>
</dbReference>
<dbReference type="PANTHER" id="PTHR30346:SF0">
    <property type="entry name" value="HCA OPERON TRANSCRIPTIONAL ACTIVATOR HCAR"/>
    <property type="match status" value="1"/>
</dbReference>
<dbReference type="GO" id="GO:0032993">
    <property type="term" value="C:protein-DNA complex"/>
    <property type="evidence" value="ECO:0007669"/>
    <property type="project" value="TreeGrafter"/>
</dbReference>
<evidence type="ECO:0000256" key="4">
    <source>
        <dbReference type="ARBA" id="ARBA00023163"/>
    </source>
</evidence>
<name>A0A1N6GAE7_9BURK</name>
<dbReference type="EMBL" id="FSRM01000001">
    <property type="protein sequence ID" value="SIO04495.1"/>
    <property type="molecule type" value="Genomic_DNA"/>
</dbReference>
<keyword evidence="4" id="KW-0804">Transcription</keyword>
<dbReference type="FunFam" id="1.10.10.10:FF:000001">
    <property type="entry name" value="LysR family transcriptional regulator"/>
    <property type="match status" value="1"/>
</dbReference>
<dbReference type="PANTHER" id="PTHR30346">
    <property type="entry name" value="TRANSCRIPTIONAL DUAL REGULATOR HCAR-RELATED"/>
    <property type="match status" value="1"/>
</dbReference>
<sequence>MFDLNQLRCFVTVAEELHFGRAAARLHMTQPPLSRQIQLFEHSIGTSLFNRTNRMVRLTPAGRSLLPEAHAILRLAERARLSALRTGQGEAGRIVIGFTAAAGYEYLPEMLGQLRRTLPGVDLELREMVSRSQVEALENGQLDVGLLRRLPPDCDDLDSVCVARESLVAALPLEDPLARRKTLHLRDFNGRAMVMYSPDEAQYFHELVRHVFARVGATPKYGQQVSQVHSMLAVVRSGLGAALVPETASRLCYEGIVFREIDGIDPVKLVELHLAWKIGNDNPALAKALPLLQNIGNRRQPLALTQ</sequence>
<proteinExistence type="inferred from homology"/>
<comment type="similarity">
    <text evidence="1">Belongs to the LysR transcriptional regulatory family.</text>
</comment>
<dbReference type="OrthoDB" id="9157176at2"/>
<dbReference type="InterPro" id="IPR000847">
    <property type="entry name" value="LysR_HTH_N"/>
</dbReference>
<dbReference type="Gene3D" id="1.10.10.10">
    <property type="entry name" value="Winged helix-like DNA-binding domain superfamily/Winged helix DNA-binding domain"/>
    <property type="match status" value="1"/>
</dbReference>
<accession>A0A1N6GAE7</accession>
<organism evidence="6 7">
    <name type="scientific">Paraburkholderia phenazinium</name>
    <dbReference type="NCBI Taxonomy" id="60549"/>
    <lineage>
        <taxon>Bacteria</taxon>
        <taxon>Pseudomonadati</taxon>
        <taxon>Pseudomonadota</taxon>
        <taxon>Betaproteobacteria</taxon>
        <taxon>Burkholderiales</taxon>
        <taxon>Burkholderiaceae</taxon>
        <taxon>Paraburkholderia</taxon>
    </lineage>
</organism>
<dbReference type="PRINTS" id="PR00039">
    <property type="entry name" value="HTHLYSR"/>
</dbReference>
<dbReference type="Pfam" id="PF03466">
    <property type="entry name" value="LysR_substrate"/>
    <property type="match status" value="1"/>
</dbReference>
<keyword evidence="3" id="KW-0238">DNA-binding</keyword>
<dbReference type="InterPro" id="IPR036388">
    <property type="entry name" value="WH-like_DNA-bd_sf"/>
</dbReference>
<keyword evidence="2" id="KW-0805">Transcription regulation</keyword>
<evidence type="ECO:0000313" key="7">
    <source>
        <dbReference type="Proteomes" id="UP000184693"/>
    </source>
</evidence>
<dbReference type="SUPFAM" id="SSF53850">
    <property type="entry name" value="Periplasmic binding protein-like II"/>
    <property type="match status" value="1"/>
</dbReference>
<evidence type="ECO:0000256" key="2">
    <source>
        <dbReference type="ARBA" id="ARBA00023015"/>
    </source>
</evidence>
<dbReference type="GO" id="GO:0003700">
    <property type="term" value="F:DNA-binding transcription factor activity"/>
    <property type="evidence" value="ECO:0007669"/>
    <property type="project" value="InterPro"/>
</dbReference>
<dbReference type="Gene3D" id="3.40.190.10">
    <property type="entry name" value="Periplasmic binding protein-like II"/>
    <property type="match status" value="2"/>
</dbReference>
<dbReference type="SUPFAM" id="SSF46785">
    <property type="entry name" value="Winged helix' DNA-binding domain"/>
    <property type="match status" value="1"/>
</dbReference>
<dbReference type="InterPro" id="IPR005119">
    <property type="entry name" value="LysR_subst-bd"/>
</dbReference>
<reference evidence="6 7" key="1">
    <citation type="submission" date="2016-11" db="EMBL/GenBank/DDBJ databases">
        <authorList>
            <person name="Jaros S."/>
            <person name="Januszkiewicz K."/>
            <person name="Wedrychowicz H."/>
        </authorList>
    </citation>
    <scope>NUCLEOTIDE SEQUENCE [LARGE SCALE GENOMIC DNA]</scope>
    <source>
        <strain evidence="6 7">GAS86</strain>
    </source>
</reference>
<evidence type="ECO:0000256" key="3">
    <source>
        <dbReference type="ARBA" id="ARBA00023125"/>
    </source>
</evidence>